<sequence>MLAQIMPIWTRGHRVNDTETPDCSFASAPPSAALKHDVAFDQVDFQAKVDVAFFALSMRRGATTASSEASHMFAVIALDGADIPETALQCAKELSHAAYREPNLRPPRRKHTMLAFWPKSYRLRLVGITTSVAHVEAVRQNDAGTSLLGYRTTRLAEASSWSGRKQTRTKLKLYACIDRFGYDALAPSVHVLLRRRAATYRTAAAHLPFQLLASLAGVAENPDVPSLFYEPKTIKSLDVPTCSIVTNAHDYIAMTYIATSAIGFALRNTRSSLAAYSVDAVSGIFFYKQSIPMLTTTNFSPLCTFLTTRLVARRSLSNCAIILCRYSHTDVALLYPNSTLFPVCEALLADAPSFFATCAPHRAPTLVRQVRSLVETAARRYRKVAVSPAAVFVPLLSEFAWRWPTLPFTARGQLVDIARPDVQATAAKTPGGVPTIHGLNAAQCSCHMCGALQAFLRTPHWSSDKNLFATCQNAARTIADL</sequence>
<accession>T0PZP6</accession>
<evidence type="ECO:0000313" key="2">
    <source>
        <dbReference type="Proteomes" id="UP000030762"/>
    </source>
</evidence>
<dbReference type="Proteomes" id="UP000030762">
    <property type="component" value="Unassembled WGS sequence"/>
</dbReference>
<gene>
    <name evidence="1" type="ORF">SDRG_15595</name>
</gene>
<name>T0PZP6_SAPDV</name>
<dbReference type="EMBL" id="JH767227">
    <property type="protein sequence ID" value="EQC26565.1"/>
    <property type="molecule type" value="Genomic_DNA"/>
</dbReference>
<dbReference type="RefSeq" id="XP_008619995.1">
    <property type="nucleotide sequence ID" value="XM_008621773.1"/>
</dbReference>
<reference evidence="1 2" key="1">
    <citation type="submission" date="2012-04" db="EMBL/GenBank/DDBJ databases">
        <title>The Genome Sequence of Saprolegnia declina VS20.</title>
        <authorList>
            <consortium name="The Broad Institute Genome Sequencing Platform"/>
            <person name="Russ C."/>
            <person name="Nusbaum C."/>
            <person name="Tyler B."/>
            <person name="van West P."/>
            <person name="Dieguez-Uribeondo J."/>
            <person name="de Bruijn I."/>
            <person name="Tripathy S."/>
            <person name="Jiang R."/>
            <person name="Young S.K."/>
            <person name="Zeng Q."/>
            <person name="Gargeya S."/>
            <person name="Fitzgerald M."/>
            <person name="Haas B."/>
            <person name="Abouelleil A."/>
            <person name="Alvarado L."/>
            <person name="Arachchi H.M."/>
            <person name="Berlin A."/>
            <person name="Chapman S.B."/>
            <person name="Goldberg J."/>
            <person name="Griggs A."/>
            <person name="Gujja S."/>
            <person name="Hansen M."/>
            <person name="Howarth C."/>
            <person name="Imamovic A."/>
            <person name="Larimer J."/>
            <person name="McCowen C."/>
            <person name="Montmayeur A."/>
            <person name="Murphy C."/>
            <person name="Neiman D."/>
            <person name="Pearson M."/>
            <person name="Priest M."/>
            <person name="Roberts A."/>
            <person name="Saif S."/>
            <person name="Shea T."/>
            <person name="Sisk P."/>
            <person name="Sykes S."/>
            <person name="Wortman J."/>
            <person name="Nusbaum C."/>
            <person name="Birren B."/>
        </authorList>
    </citation>
    <scope>NUCLEOTIDE SEQUENCE [LARGE SCALE GENOMIC DNA]</scope>
    <source>
        <strain evidence="1 2">VS20</strain>
    </source>
</reference>
<proteinExistence type="predicted"/>
<dbReference type="VEuPathDB" id="FungiDB:SDRG_15595"/>
<evidence type="ECO:0000313" key="1">
    <source>
        <dbReference type="EMBL" id="EQC26565.1"/>
    </source>
</evidence>
<organism evidence="1 2">
    <name type="scientific">Saprolegnia diclina (strain VS20)</name>
    <dbReference type="NCBI Taxonomy" id="1156394"/>
    <lineage>
        <taxon>Eukaryota</taxon>
        <taxon>Sar</taxon>
        <taxon>Stramenopiles</taxon>
        <taxon>Oomycota</taxon>
        <taxon>Saprolegniomycetes</taxon>
        <taxon>Saprolegniales</taxon>
        <taxon>Saprolegniaceae</taxon>
        <taxon>Saprolegnia</taxon>
    </lineage>
</organism>
<keyword evidence="2" id="KW-1185">Reference proteome</keyword>
<dbReference type="InParanoid" id="T0PZP6"/>
<dbReference type="GeneID" id="19956322"/>
<dbReference type="AlphaFoldDB" id="T0PZP6"/>
<dbReference type="OrthoDB" id="10588425at2759"/>
<protein>
    <submittedName>
        <fullName evidence="1">Uncharacterized protein</fullName>
    </submittedName>
</protein>